<sequence>MASSMRRDFELARSELPFLCQRHPQPIAHIESSPTSQVTQGLASRSHPPQPQARSRARNHRSSEALGRTLMALGVEGGGLNGSPV</sequence>
<protein>
    <submittedName>
        <fullName evidence="2">Uncharacterized protein</fullName>
    </submittedName>
</protein>
<evidence type="ECO:0000256" key="1">
    <source>
        <dbReference type="SAM" id="MobiDB-lite"/>
    </source>
</evidence>
<feature type="compositionally biased region" description="Polar residues" evidence="1">
    <location>
        <begin position="32"/>
        <end position="43"/>
    </location>
</feature>
<feature type="region of interest" description="Disordered" evidence="1">
    <location>
        <begin position="23"/>
        <end position="68"/>
    </location>
</feature>
<dbReference type="Proteomes" id="UP001187192">
    <property type="component" value="Unassembled WGS sequence"/>
</dbReference>
<comment type="caution">
    <text evidence="2">The sequence shown here is derived from an EMBL/GenBank/DDBJ whole genome shotgun (WGS) entry which is preliminary data.</text>
</comment>
<dbReference type="AlphaFoldDB" id="A0AA88DMR5"/>
<evidence type="ECO:0000313" key="2">
    <source>
        <dbReference type="EMBL" id="GMN57644.1"/>
    </source>
</evidence>
<accession>A0AA88DMR5</accession>
<reference evidence="2" key="1">
    <citation type="submission" date="2023-07" db="EMBL/GenBank/DDBJ databases">
        <title>draft genome sequence of fig (Ficus carica).</title>
        <authorList>
            <person name="Takahashi T."/>
            <person name="Nishimura K."/>
        </authorList>
    </citation>
    <scope>NUCLEOTIDE SEQUENCE</scope>
</reference>
<proteinExistence type="predicted"/>
<name>A0AA88DMR5_FICCA</name>
<dbReference type="EMBL" id="BTGU01000071">
    <property type="protein sequence ID" value="GMN57644.1"/>
    <property type="molecule type" value="Genomic_DNA"/>
</dbReference>
<evidence type="ECO:0000313" key="3">
    <source>
        <dbReference type="Proteomes" id="UP001187192"/>
    </source>
</evidence>
<organism evidence="2 3">
    <name type="scientific">Ficus carica</name>
    <name type="common">Common fig</name>
    <dbReference type="NCBI Taxonomy" id="3494"/>
    <lineage>
        <taxon>Eukaryota</taxon>
        <taxon>Viridiplantae</taxon>
        <taxon>Streptophyta</taxon>
        <taxon>Embryophyta</taxon>
        <taxon>Tracheophyta</taxon>
        <taxon>Spermatophyta</taxon>
        <taxon>Magnoliopsida</taxon>
        <taxon>eudicotyledons</taxon>
        <taxon>Gunneridae</taxon>
        <taxon>Pentapetalae</taxon>
        <taxon>rosids</taxon>
        <taxon>fabids</taxon>
        <taxon>Rosales</taxon>
        <taxon>Moraceae</taxon>
        <taxon>Ficeae</taxon>
        <taxon>Ficus</taxon>
    </lineage>
</organism>
<keyword evidence="3" id="KW-1185">Reference proteome</keyword>
<gene>
    <name evidence="2" type="ORF">TIFTF001_026759</name>
</gene>